<organism evidence="1 2">
    <name type="scientific">Arctium lappa</name>
    <name type="common">Greater burdock</name>
    <name type="synonym">Lappa major</name>
    <dbReference type="NCBI Taxonomy" id="4217"/>
    <lineage>
        <taxon>Eukaryota</taxon>
        <taxon>Viridiplantae</taxon>
        <taxon>Streptophyta</taxon>
        <taxon>Embryophyta</taxon>
        <taxon>Tracheophyta</taxon>
        <taxon>Spermatophyta</taxon>
        <taxon>Magnoliopsida</taxon>
        <taxon>eudicotyledons</taxon>
        <taxon>Gunneridae</taxon>
        <taxon>Pentapetalae</taxon>
        <taxon>asterids</taxon>
        <taxon>campanulids</taxon>
        <taxon>Asterales</taxon>
        <taxon>Asteraceae</taxon>
        <taxon>Carduoideae</taxon>
        <taxon>Cardueae</taxon>
        <taxon>Arctiinae</taxon>
        <taxon>Arctium</taxon>
    </lineage>
</organism>
<gene>
    <name evidence="1" type="ORF">L6452_21462</name>
</gene>
<accession>A0ACB9AXC4</accession>
<dbReference type="EMBL" id="CM042053">
    <property type="protein sequence ID" value="KAI3714507.1"/>
    <property type="molecule type" value="Genomic_DNA"/>
</dbReference>
<dbReference type="Proteomes" id="UP001055879">
    <property type="component" value="Linkage Group LG07"/>
</dbReference>
<comment type="caution">
    <text evidence="1">The sequence shown here is derived from an EMBL/GenBank/DDBJ whole genome shotgun (WGS) entry which is preliminary data.</text>
</comment>
<reference evidence="2" key="1">
    <citation type="journal article" date="2022" name="Mol. Ecol. Resour.">
        <title>The genomes of chicory, endive, great burdock and yacon provide insights into Asteraceae palaeo-polyploidization history and plant inulin production.</title>
        <authorList>
            <person name="Fan W."/>
            <person name="Wang S."/>
            <person name="Wang H."/>
            <person name="Wang A."/>
            <person name="Jiang F."/>
            <person name="Liu H."/>
            <person name="Zhao H."/>
            <person name="Xu D."/>
            <person name="Zhang Y."/>
        </authorList>
    </citation>
    <scope>NUCLEOTIDE SEQUENCE [LARGE SCALE GENOMIC DNA]</scope>
    <source>
        <strain evidence="2">cv. Niubang</strain>
    </source>
</reference>
<proteinExistence type="predicted"/>
<reference evidence="1 2" key="2">
    <citation type="journal article" date="2022" name="Mol. Ecol. Resour.">
        <title>The genomes of chicory, endive, great burdock and yacon provide insights into Asteraceae paleo-polyploidization history and plant inulin production.</title>
        <authorList>
            <person name="Fan W."/>
            <person name="Wang S."/>
            <person name="Wang H."/>
            <person name="Wang A."/>
            <person name="Jiang F."/>
            <person name="Liu H."/>
            <person name="Zhao H."/>
            <person name="Xu D."/>
            <person name="Zhang Y."/>
        </authorList>
    </citation>
    <scope>NUCLEOTIDE SEQUENCE [LARGE SCALE GENOMIC DNA]</scope>
    <source>
        <strain evidence="2">cv. Niubang</strain>
    </source>
</reference>
<name>A0ACB9AXC4_ARCLA</name>
<evidence type="ECO:0000313" key="1">
    <source>
        <dbReference type="EMBL" id="KAI3714507.1"/>
    </source>
</evidence>
<sequence>MSIIVVPFFFSVLIVPFIGCTIHAASYLLEPYQKLLEDRISLVSLSGTYLQCYHTFYARFDSSANCLLSFPKNSSKRESS</sequence>
<evidence type="ECO:0000313" key="2">
    <source>
        <dbReference type="Proteomes" id="UP001055879"/>
    </source>
</evidence>
<protein>
    <submittedName>
        <fullName evidence="1">Uncharacterized protein</fullName>
    </submittedName>
</protein>
<keyword evidence="2" id="KW-1185">Reference proteome</keyword>